<dbReference type="EMBL" id="JAHESF010000063">
    <property type="protein sequence ID" value="MBT1701280.1"/>
    <property type="molecule type" value="Genomic_DNA"/>
</dbReference>
<dbReference type="InterPro" id="IPR018466">
    <property type="entry name" value="Kre9/Knh1-like_N"/>
</dbReference>
<evidence type="ECO:0000259" key="4">
    <source>
        <dbReference type="Pfam" id="PF10342"/>
    </source>
</evidence>
<feature type="domain" description="Yeast cell wall synthesis Kre9/Knh1-like N-terminal" evidence="4">
    <location>
        <begin position="119"/>
        <end position="198"/>
    </location>
</feature>
<evidence type="ECO:0000256" key="3">
    <source>
        <dbReference type="SAM" id="SignalP"/>
    </source>
</evidence>
<dbReference type="Pfam" id="PF10342">
    <property type="entry name" value="Kre9_KNH"/>
    <property type="match status" value="1"/>
</dbReference>
<sequence>MQRTTLSVLFLLLCASVHAQKVAVKKVELAGEKIVVHYDLEDSNPSNEYQIYLYSSQNNFSTALTHVKGDVGNEVKSGSNKKIEWSIREELGPYKGKLALELRGKVYAPFVKIQSFDVNKKYKRGKSYPLNWRIGSSNPIHIELYKGSERVVGELNHPNNGTFSLSVPANSKPGKDYRIKITDSRNSDEVIYTGYFQVTPKVPFLLKVVPIVAVGGVVAVLMSSGGGKTPGGGNNNTGEIELPGFPTGN</sequence>
<comment type="caution">
    <text evidence="5">The sequence shown here is derived from an EMBL/GenBank/DDBJ whole genome shotgun (WGS) entry which is preliminary data.</text>
</comment>
<evidence type="ECO:0000313" key="5">
    <source>
        <dbReference type="EMBL" id="MBT1701280.1"/>
    </source>
</evidence>
<organism evidence="5 6">
    <name type="scientific">Chryseosolibacter histidini</name>
    <dbReference type="NCBI Taxonomy" id="2782349"/>
    <lineage>
        <taxon>Bacteria</taxon>
        <taxon>Pseudomonadati</taxon>
        <taxon>Bacteroidota</taxon>
        <taxon>Cytophagia</taxon>
        <taxon>Cytophagales</taxon>
        <taxon>Chryseotaleaceae</taxon>
        <taxon>Chryseosolibacter</taxon>
    </lineage>
</organism>
<name>A0AAP2DRL3_9BACT</name>
<reference evidence="5 6" key="1">
    <citation type="submission" date="2021-05" db="EMBL/GenBank/DDBJ databases">
        <title>A Polyphasic approach of four new species of the genus Ohtaekwangia: Ohtaekwangia histidinii sp. nov., Ohtaekwangia cretensis sp. nov., Ohtaekwangia indiensis sp. nov., Ohtaekwangia reichenbachii sp. nov. from diverse environment.</title>
        <authorList>
            <person name="Octaviana S."/>
        </authorList>
    </citation>
    <scope>NUCLEOTIDE SEQUENCE [LARGE SCALE GENOMIC DNA]</scope>
    <source>
        <strain evidence="5 6">PWU4</strain>
    </source>
</reference>
<keyword evidence="1 3" id="KW-0732">Signal</keyword>
<evidence type="ECO:0000256" key="1">
    <source>
        <dbReference type="ARBA" id="ARBA00022729"/>
    </source>
</evidence>
<feature type="region of interest" description="Disordered" evidence="2">
    <location>
        <begin position="226"/>
        <end position="249"/>
    </location>
</feature>
<feature type="compositionally biased region" description="Gly residues" evidence="2">
    <location>
        <begin position="226"/>
        <end position="235"/>
    </location>
</feature>
<evidence type="ECO:0000313" key="6">
    <source>
        <dbReference type="Proteomes" id="UP001319200"/>
    </source>
</evidence>
<feature type="signal peptide" evidence="3">
    <location>
        <begin position="1"/>
        <end position="19"/>
    </location>
</feature>
<gene>
    <name evidence="5" type="ORF">KK083_30590</name>
</gene>
<accession>A0AAP2DRL3</accession>
<dbReference type="AlphaFoldDB" id="A0AAP2DRL3"/>
<proteinExistence type="predicted"/>
<keyword evidence="6" id="KW-1185">Reference proteome</keyword>
<protein>
    <submittedName>
        <fullName evidence="5">GPI anchored serine-threonine rich family protein</fullName>
    </submittedName>
</protein>
<feature type="chain" id="PRO_5042945793" evidence="3">
    <location>
        <begin position="20"/>
        <end position="249"/>
    </location>
</feature>
<dbReference type="Proteomes" id="UP001319200">
    <property type="component" value="Unassembled WGS sequence"/>
</dbReference>
<dbReference type="RefSeq" id="WP_254169963.1">
    <property type="nucleotide sequence ID" value="NZ_JAHESF010000063.1"/>
</dbReference>
<evidence type="ECO:0000256" key="2">
    <source>
        <dbReference type="SAM" id="MobiDB-lite"/>
    </source>
</evidence>